<evidence type="ECO:0000313" key="19">
    <source>
        <dbReference type="Ensembl" id="ENSAMXP00005056403.1"/>
    </source>
</evidence>
<evidence type="ECO:0000313" key="20">
    <source>
        <dbReference type="Proteomes" id="UP000694621"/>
    </source>
</evidence>
<keyword evidence="5" id="KW-0479">Metal-binding</keyword>
<evidence type="ECO:0000256" key="11">
    <source>
        <dbReference type="ARBA" id="ARBA00023136"/>
    </source>
</evidence>
<accession>A0A8B9LW58</accession>
<keyword evidence="6" id="KW-0999">Mitochondrion inner membrane</keyword>
<dbReference type="AlphaFoldDB" id="A0A8B9LW58"/>
<keyword evidence="13" id="KW-0627">Porphyrin biosynthesis</keyword>
<evidence type="ECO:0000256" key="10">
    <source>
        <dbReference type="ARBA" id="ARBA00023133"/>
    </source>
</evidence>
<dbReference type="Proteomes" id="UP000694621">
    <property type="component" value="Unplaced"/>
</dbReference>
<keyword evidence="12" id="KW-0456">Lyase</keyword>
<dbReference type="GO" id="GO:0005743">
    <property type="term" value="C:mitochondrial inner membrane"/>
    <property type="evidence" value="ECO:0007669"/>
    <property type="project" value="UniProtKB-SubCell"/>
</dbReference>
<evidence type="ECO:0000256" key="9">
    <source>
        <dbReference type="ARBA" id="ARBA00023128"/>
    </source>
</evidence>
<dbReference type="NCBIfam" id="TIGR00109">
    <property type="entry name" value="hemH"/>
    <property type="match status" value="1"/>
</dbReference>
<dbReference type="GO" id="GO:0051537">
    <property type="term" value="F:2 iron, 2 sulfur cluster binding"/>
    <property type="evidence" value="ECO:0007669"/>
    <property type="project" value="UniProtKB-KW"/>
</dbReference>
<dbReference type="InterPro" id="IPR001015">
    <property type="entry name" value="Ferrochelatase"/>
</dbReference>
<comment type="pathway">
    <text evidence="2">Porphyrin-containing compound metabolism; protoheme biosynthesis; protoheme from protoporphyrin-IX: step 1/1.</text>
</comment>
<evidence type="ECO:0000256" key="12">
    <source>
        <dbReference type="ARBA" id="ARBA00023239"/>
    </source>
</evidence>
<organism evidence="19 20">
    <name type="scientific">Astyanax mexicanus</name>
    <name type="common">Blind cave fish</name>
    <name type="synonym">Astyanax fasciatus mexicanus</name>
    <dbReference type="NCBI Taxonomy" id="7994"/>
    <lineage>
        <taxon>Eukaryota</taxon>
        <taxon>Metazoa</taxon>
        <taxon>Chordata</taxon>
        <taxon>Craniata</taxon>
        <taxon>Vertebrata</taxon>
        <taxon>Euteleostomi</taxon>
        <taxon>Actinopterygii</taxon>
        <taxon>Neopterygii</taxon>
        <taxon>Teleostei</taxon>
        <taxon>Ostariophysi</taxon>
        <taxon>Characiformes</taxon>
        <taxon>Characoidei</taxon>
        <taxon>Acestrorhamphidae</taxon>
        <taxon>Acestrorhamphinae</taxon>
        <taxon>Astyanax</taxon>
    </lineage>
</organism>
<evidence type="ECO:0000256" key="18">
    <source>
        <dbReference type="RuleBase" id="RU004185"/>
    </source>
</evidence>
<keyword evidence="11" id="KW-0472">Membrane</keyword>
<proteinExistence type="inferred from homology"/>
<evidence type="ECO:0000256" key="3">
    <source>
        <dbReference type="ARBA" id="ARBA00007718"/>
    </source>
</evidence>
<evidence type="ECO:0000256" key="14">
    <source>
        <dbReference type="ARBA" id="ARBA00029619"/>
    </source>
</evidence>
<keyword evidence="5" id="KW-0001">2Fe-2S</keyword>
<keyword evidence="8" id="KW-0408">Iron</keyword>
<evidence type="ECO:0000256" key="8">
    <source>
        <dbReference type="ARBA" id="ARBA00023004"/>
    </source>
</evidence>
<dbReference type="EC" id="4.98.1.1" evidence="16"/>
<comment type="subcellular location">
    <subcellularLocation>
        <location evidence="1">Mitochondrion inner membrane</location>
        <topology evidence="1">Peripheral membrane protein</topology>
        <orientation evidence="1">Matrix side</orientation>
    </subcellularLocation>
</comment>
<evidence type="ECO:0000256" key="5">
    <source>
        <dbReference type="ARBA" id="ARBA00022714"/>
    </source>
</evidence>
<dbReference type="InterPro" id="IPR033659">
    <property type="entry name" value="Ferrochelatase_N"/>
</dbReference>
<dbReference type="GO" id="GO:0004325">
    <property type="term" value="F:ferrochelatase activity"/>
    <property type="evidence" value="ECO:0007669"/>
    <property type="project" value="UniProtKB-EC"/>
</dbReference>
<evidence type="ECO:0000256" key="13">
    <source>
        <dbReference type="ARBA" id="ARBA00023244"/>
    </source>
</evidence>
<reference evidence="19" key="1">
    <citation type="submission" date="2025-08" db="UniProtKB">
        <authorList>
            <consortium name="Ensembl"/>
        </authorList>
    </citation>
    <scope>IDENTIFICATION</scope>
</reference>
<evidence type="ECO:0000256" key="17">
    <source>
        <dbReference type="ARBA" id="ARBA00049915"/>
    </source>
</evidence>
<keyword evidence="5" id="KW-0411">Iron-sulfur</keyword>
<evidence type="ECO:0000256" key="2">
    <source>
        <dbReference type="ARBA" id="ARBA00004943"/>
    </source>
</evidence>
<comment type="catalytic activity">
    <reaction evidence="17">
        <text>heme b + 2 H(+) = protoporphyrin IX + Fe(2+)</text>
        <dbReference type="Rhea" id="RHEA:22584"/>
        <dbReference type="ChEBI" id="CHEBI:15378"/>
        <dbReference type="ChEBI" id="CHEBI:29033"/>
        <dbReference type="ChEBI" id="CHEBI:57306"/>
        <dbReference type="ChEBI" id="CHEBI:60344"/>
        <dbReference type="EC" id="4.98.1.1"/>
    </reaction>
    <physiologicalReaction direction="right-to-left" evidence="17">
        <dbReference type="Rhea" id="RHEA:22586"/>
    </physiologicalReaction>
</comment>
<dbReference type="SUPFAM" id="SSF53800">
    <property type="entry name" value="Chelatase"/>
    <property type="match status" value="1"/>
</dbReference>
<dbReference type="PANTHER" id="PTHR11108">
    <property type="entry name" value="FERROCHELATASE"/>
    <property type="match status" value="1"/>
</dbReference>
<dbReference type="GO" id="GO:0006783">
    <property type="term" value="P:heme biosynthetic process"/>
    <property type="evidence" value="ECO:0007669"/>
    <property type="project" value="UniProtKB-KW"/>
</dbReference>
<keyword evidence="9" id="KW-0496">Mitochondrion</keyword>
<evidence type="ECO:0000256" key="4">
    <source>
        <dbReference type="ARBA" id="ARBA00021249"/>
    </source>
</evidence>
<evidence type="ECO:0000256" key="7">
    <source>
        <dbReference type="ARBA" id="ARBA00022946"/>
    </source>
</evidence>
<sequence>MLNMGGPEKLEDVHDFLLRLFMDTDLMQIPVQNKLGPFIAKRRTPKIQEQYSKIGGGSPIKAWTTMQGEGMVKLLDEMSPETAPHKFYIGFRYVHPLTEEAIEVMEKDGVERAVAFTQYPQYSCSTTGSSLNAIYRYYSSRDTRPKMRWSVIDRWPTHPLLIEVSSSFSFLSVKGELQCEIDFDNEYKLLFFPSIPKYSAFVAPNRLTISVCVFQCGVENIRRAESLNGNPLFFKALADLVKTHLSSNEPCSRQLTLRCPLCVNPTCGQAKAFFSSQKL</sequence>
<evidence type="ECO:0000256" key="6">
    <source>
        <dbReference type="ARBA" id="ARBA00022792"/>
    </source>
</evidence>
<protein>
    <recommendedName>
        <fullName evidence="4">Ferrochelatase, mitochondrial</fullName>
        <ecNumber evidence="16">4.98.1.1</ecNumber>
    </recommendedName>
    <alternativeName>
        <fullName evidence="15">Heme synthase</fullName>
    </alternativeName>
    <alternativeName>
        <fullName evidence="14">Protoheme ferro-lyase</fullName>
    </alternativeName>
</protein>
<dbReference type="CDD" id="cd03411">
    <property type="entry name" value="Ferrochelatase_N"/>
    <property type="match status" value="1"/>
</dbReference>
<dbReference type="Ensembl" id="ENSAMXT00005060947.1">
    <property type="protein sequence ID" value="ENSAMXP00005056403.1"/>
    <property type="gene ID" value="ENSAMXG00005025030.1"/>
</dbReference>
<evidence type="ECO:0000256" key="15">
    <source>
        <dbReference type="ARBA" id="ARBA00032440"/>
    </source>
</evidence>
<keyword evidence="7" id="KW-0809">Transit peptide</keyword>
<dbReference type="PANTHER" id="PTHR11108:SF1">
    <property type="entry name" value="FERROCHELATASE, MITOCHONDRIAL"/>
    <property type="match status" value="1"/>
</dbReference>
<dbReference type="FunFam" id="3.40.50.1400:FF:000003">
    <property type="entry name" value="Ferrochelatase"/>
    <property type="match status" value="1"/>
</dbReference>
<evidence type="ECO:0000256" key="1">
    <source>
        <dbReference type="ARBA" id="ARBA00004443"/>
    </source>
</evidence>
<keyword evidence="10" id="KW-0350">Heme biosynthesis</keyword>
<comment type="similarity">
    <text evidence="3 18">Belongs to the ferrochelatase family.</text>
</comment>
<dbReference type="Pfam" id="PF00762">
    <property type="entry name" value="Ferrochelatase"/>
    <property type="match status" value="1"/>
</dbReference>
<dbReference type="Gene3D" id="3.40.50.1400">
    <property type="match status" value="2"/>
</dbReference>
<name>A0A8B9LW58_ASTMX</name>
<evidence type="ECO:0000256" key="16">
    <source>
        <dbReference type="ARBA" id="ARBA00034332"/>
    </source>
</evidence>